<keyword evidence="4" id="KW-1133">Transmembrane helix</keyword>
<protein>
    <recommendedName>
        <fullName evidence="5">HTH araC/xylS-type domain-containing protein</fullName>
    </recommendedName>
</protein>
<dbReference type="PROSITE" id="PS01124">
    <property type="entry name" value="HTH_ARAC_FAMILY_2"/>
    <property type="match status" value="1"/>
</dbReference>
<dbReference type="InterPro" id="IPR041522">
    <property type="entry name" value="CdaR_GGDEF"/>
</dbReference>
<dbReference type="PATRIC" id="fig|1705561.3.peg.4707"/>
<feature type="transmembrane region" description="Helical" evidence="4">
    <location>
        <begin position="257"/>
        <end position="285"/>
    </location>
</feature>
<dbReference type="PANTHER" id="PTHR43280:SF28">
    <property type="entry name" value="HTH-TYPE TRANSCRIPTIONAL ACTIVATOR RHAS"/>
    <property type="match status" value="1"/>
</dbReference>
<accession>A0A0M9BL45</accession>
<sequence length="755" mass="86943">MSRTWYYRLLFSYFPIFFLTMTVLIFIAFVFINDISREETRKADRISSSYLVDSLDRTIRDIELSVMEAVQSEQAYKYYFNSQNQMGKENVYSIAQSLRELTSSNPWIQSIYLYDKKNESVLTSSGSKDVDSFSDKAWITRIESGSLSSGWQPVREYDAGVNQRTPIRVLTVDKDMPLPFGSDGALVINIKMSSIEQSIDSMVNGQLSFMSILDRDGRVVYDAHSDREGAIEGQQLNTLSLERLGWTISSGIKEGNLYGWVSVVSYVWVIIAIVTVICAIVYIIYITRRNYKPIQIIMNRIEAHQIRVLEQSGSRTDEMKLIDGVLENLINHMMDSDKKSRENVLLQRSKLFNDLLNGENLDHAVERLKDLSPLTGVDTSSCFAVVVGEINRYEKGFQERFTRGEQNTLKFALMNVLQELSRNAGMQCWTEWVSSDQIAIFFLSTDGSPDMTEQIRLVAEECRSWVEQNLRISLSFGIGPIAEGIKVIHESYVAAETVMHRRLLRDGDVALAGYGENQQQLLDTYTYLQMIADFVKRFRMSSSQWRDQLEEIFAAFERDKLPDDEIHSLIQAMLQMLSREVAVMSEQLQEKLSEENINKWLMLMKEAETLEAVKDILFDDLTDLFRTYVSVTETKSYKAMVNEMKNYIEEQFANPDLSLKHLSDRFQITGKHASYLFKTEFNMKFVDFLTELRMKETERLLRSTDLSLQDIALKVGYANGITLGRVFKRVAGITPGDYRRMKREHHDPESQIKGS</sequence>
<feature type="domain" description="HTH araC/xylS-type" evidence="5">
    <location>
        <begin position="642"/>
        <end position="741"/>
    </location>
</feature>
<dbReference type="InterPro" id="IPR018060">
    <property type="entry name" value="HTH_AraC"/>
</dbReference>
<gene>
    <name evidence="6" type="ORF">AMS66_22530</name>
</gene>
<dbReference type="InterPro" id="IPR009057">
    <property type="entry name" value="Homeodomain-like_sf"/>
</dbReference>
<keyword evidence="2" id="KW-0238">DNA-binding</keyword>
<proteinExistence type="predicted"/>
<comment type="caution">
    <text evidence="6">The sequence shown here is derived from an EMBL/GenBank/DDBJ whole genome shotgun (WGS) entry which is preliminary data.</text>
</comment>
<keyword evidence="1" id="KW-0805">Transcription regulation</keyword>
<keyword evidence="7" id="KW-1185">Reference proteome</keyword>
<evidence type="ECO:0000256" key="2">
    <source>
        <dbReference type="ARBA" id="ARBA00023125"/>
    </source>
</evidence>
<dbReference type="OrthoDB" id="1877256at2"/>
<dbReference type="GO" id="GO:0003700">
    <property type="term" value="F:DNA-binding transcription factor activity"/>
    <property type="evidence" value="ECO:0007669"/>
    <property type="project" value="InterPro"/>
</dbReference>
<dbReference type="EMBL" id="LITU01000071">
    <property type="protein sequence ID" value="KOY14179.1"/>
    <property type="molecule type" value="Genomic_DNA"/>
</dbReference>
<dbReference type="PANTHER" id="PTHR43280">
    <property type="entry name" value="ARAC-FAMILY TRANSCRIPTIONAL REGULATOR"/>
    <property type="match status" value="1"/>
</dbReference>
<evidence type="ECO:0000256" key="4">
    <source>
        <dbReference type="SAM" id="Phobius"/>
    </source>
</evidence>
<dbReference type="InterPro" id="IPR018062">
    <property type="entry name" value="HTH_AraC-typ_CS"/>
</dbReference>
<feature type="transmembrane region" description="Helical" evidence="4">
    <location>
        <begin position="12"/>
        <end position="32"/>
    </location>
</feature>
<dbReference type="Proteomes" id="UP000037688">
    <property type="component" value="Unassembled WGS sequence"/>
</dbReference>
<dbReference type="Pfam" id="PF17853">
    <property type="entry name" value="GGDEF_2"/>
    <property type="match status" value="1"/>
</dbReference>
<dbReference type="GO" id="GO:0043565">
    <property type="term" value="F:sequence-specific DNA binding"/>
    <property type="evidence" value="ECO:0007669"/>
    <property type="project" value="InterPro"/>
</dbReference>
<dbReference type="RefSeq" id="WP_053782938.1">
    <property type="nucleotide sequence ID" value="NZ_LITU01000071.1"/>
</dbReference>
<keyword evidence="4" id="KW-0812">Transmembrane</keyword>
<dbReference type="Gene3D" id="1.10.10.60">
    <property type="entry name" value="Homeodomain-like"/>
    <property type="match status" value="2"/>
</dbReference>
<evidence type="ECO:0000313" key="6">
    <source>
        <dbReference type="EMBL" id="KOY14179.1"/>
    </source>
</evidence>
<dbReference type="Pfam" id="PF12833">
    <property type="entry name" value="HTH_18"/>
    <property type="match status" value="1"/>
</dbReference>
<evidence type="ECO:0000313" key="7">
    <source>
        <dbReference type="Proteomes" id="UP000037688"/>
    </source>
</evidence>
<dbReference type="SUPFAM" id="SSF46689">
    <property type="entry name" value="Homeodomain-like"/>
    <property type="match status" value="1"/>
</dbReference>
<organism evidence="6 7">
    <name type="scientific">Paenibacillus xylanivorans</name>
    <dbReference type="NCBI Taxonomy" id="1705561"/>
    <lineage>
        <taxon>Bacteria</taxon>
        <taxon>Bacillati</taxon>
        <taxon>Bacillota</taxon>
        <taxon>Bacilli</taxon>
        <taxon>Bacillales</taxon>
        <taxon>Paenibacillaceae</taxon>
        <taxon>Paenibacillus</taxon>
    </lineage>
</organism>
<dbReference type="AlphaFoldDB" id="A0A0M9BL45"/>
<name>A0A0M9BL45_9BACL</name>
<dbReference type="SMART" id="SM00342">
    <property type="entry name" value="HTH_ARAC"/>
    <property type="match status" value="1"/>
</dbReference>
<reference evidence="6 7" key="1">
    <citation type="submission" date="2015-08" db="EMBL/GenBank/DDBJ databases">
        <title>Draft genome sequence of cellulolytic and xylanolytic Paenibacillus sp. A59, isolated from a decaying forest soil from Patagonia, Argentina.</title>
        <authorList>
            <person name="Ghio S."/>
            <person name="Caceres A.M."/>
            <person name="Talia P."/>
            <person name="Grasso D."/>
            <person name="Campos E."/>
        </authorList>
    </citation>
    <scope>NUCLEOTIDE SEQUENCE [LARGE SCALE GENOMIC DNA]</scope>
    <source>
        <strain evidence="6 7">A59</strain>
    </source>
</reference>
<evidence type="ECO:0000259" key="5">
    <source>
        <dbReference type="PROSITE" id="PS01124"/>
    </source>
</evidence>
<evidence type="ECO:0000256" key="1">
    <source>
        <dbReference type="ARBA" id="ARBA00023015"/>
    </source>
</evidence>
<dbReference type="PROSITE" id="PS00041">
    <property type="entry name" value="HTH_ARAC_FAMILY_1"/>
    <property type="match status" value="1"/>
</dbReference>
<keyword evidence="3" id="KW-0804">Transcription</keyword>
<keyword evidence="4" id="KW-0472">Membrane</keyword>
<evidence type="ECO:0000256" key="3">
    <source>
        <dbReference type="ARBA" id="ARBA00023163"/>
    </source>
</evidence>